<feature type="domain" description="Sialate O-acetylesterase" evidence="2">
    <location>
        <begin position="50"/>
        <end position="270"/>
    </location>
</feature>
<evidence type="ECO:0000259" key="2">
    <source>
        <dbReference type="Pfam" id="PF03629"/>
    </source>
</evidence>
<keyword evidence="1" id="KW-0378">Hydrolase</keyword>
<evidence type="ECO:0000313" key="3">
    <source>
        <dbReference type="EMBL" id="QEG15497.1"/>
    </source>
</evidence>
<name>A0ABX5YIG8_9PLAN</name>
<dbReference type="PANTHER" id="PTHR31988">
    <property type="entry name" value="ESTERASE, PUTATIVE (DUF303)-RELATED"/>
    <property type="match status" value="1"/>
</dbReference>
<organism evidence="3 4">
    <name type="scientific">Gimesia maris</name>
    <dbReference type="NCBI Taxonomy" id="122"/>
    <lineage>
        <taxon>Bacteria</taxon>
        <taxon>Pseudomonadati</taxon>
        <taxon>Planctomycetota</taxon>
        <taxon>Planctomycetia</taxon>
        <taxon>Planctomycetales</taxon>
        <taxon>Planctomycetaceae</taxon>
        <taxon>Gimesia</taxon>
    </lineage>
</organism>
<gene>
    <name evidence="3" type="primary">axe1-6A_2</name>
    <name evidence="3" type="ORF">GmarT_13370</name>
</gene>
<reference evidence="3 4" key="1">
    <citation type="submission" date="2019-08" db="EMBL/GenBank/DDBJ databases">
        <title>Deep-cultivation of Planctomycetes and their phenomic and genomic characterization uncovers novel biology.</title>
        <authorList>
            <person name="Wiegand S."/>
            <person name="Jogler M."/>
            <person name="Boedeker C."/>
            <person name="Pinto D."/>
            <person name="Vollmers J."/>
            <person name="Rivas-Marin E."/>
            <person name="Kohn T."/>
            <person name="Peeters S.H."/>
            <person name="Heuer A."/>
            <person name="Rast P."/>
            <person name="Oberbeckmann S."/>
            <person name="Bunk B."/>
            <person name="Jeske O."/>
            <person name="Meyerdierks A."/>
            <person name="Storesund J.E."/>
            <person name="Kallscheuer N."/>
            <person name="Luecker S."/>
            <person name="Lage O.M."/>
            <person name="Pohl T."/>
            <person name="Merkel B.J."/>
            <person name="Hornburger P."/>
            <person name="Mueller R.-W."/>
            <person name="Bruemmer F."/>
            <person name="Labrenz M."/>
            <person name="Spormann A.M."/>
            <person name="Op den Camp H."/>
            <person name="Overmann J."/>
            <person name="Amann R."/>
            <person name="Jetten M.S.M."/>
            <person name="Mascher T."/>
            <person name="Medema M.H."/>
            <person name="Devos D.P."/>
            <person name="Kaster A.-K."/>
            <person name="Ovreas L."/>
            <person name="Rohde M."/>
            <person name="Galperin M.Y."/>
            <person name="Jogler C."/>
        </authorList>
    </citation>
    <scope>NUCLEOTIDE SEQUENCE [LARGE SCALE GENOMIC DNA]</scope>
    <source>
        <strain evidence="3 4">DSM 8797</strain>
    </source>
</reference>
<evidence type="ECO:0000256" key="1">
    <source>
        <dbReference type="ARBA" id="ARBA00022801"/>
    </source>
</evidence>
<evidence type="ECO:0000313" key="4">
    <source>
        <dbReference type="Proteomes" id="UP000322887"/>
    </source>
</evidence>
<dbReference type="Gene3D" id="3.40.50.1110">
    <property type="entry name" value="SGNH hydrolase"/>
    <property type="match status" value="1"/>
</dbReference>
<dbReference type="InterPro" id="IPR052940">
    <property type="entry name" value="Carb_Esterase_6"/>
</dbReference>
<dbReference type="Pfam" id="PF03629">
    <property type="entry name" value="SASA"/>
    <property type="match status" value="1"/>
</dbReference>
<dbReference type="EMBL" id="CP042910">
    <property type="protein sequence ID" value="QEG15497.1"/>
    <property type="molecule type" value="Genomic_DNA"/>
</dbReference>
<dbReference type="GeneID" id="98645975"/>
<dbReference type="InterPro" id="IPR036514">
    <property type="entry name" value="SGNH_hydro_sf"/>
</dbReference>
<dbReference type="PANTHER" id="PTHR31988:SF19">
    <property type="entry name" value="9-O-ACETYL-N-ACETYLNEURAMINIC ACID DEACETYLASE-RELATED"/>
    <property type="match status" value="1"/>
</dbReference>
<dbReference type="InterPro" id="IPR005181">
    <property type="entry name" value="SASA"/>
</dbReference>
<sequence>MILSLVFEWESQKMKIKWLLNLTLCLGMSVVLSPLLAADKTAELPEKEKFHIYLLIGQSNMAGRGKVDPASNKAHPRVLKLDKAGNWVPATDPLHFDKPKIAGVGPGSGFGPVIADAYPEVTIGLIPAAVGGTPLSRWVKGGDLYERAVKLAKENQKKGVIKGAIWHQGEGDSSNPKLYNSYQKRLSGMIADLRTDLGEPDMPFVMGELGEFFTRPGAPTVNQALHGIAKEVPATAVASSKGLPAKSDQVHFNAESEREFGKRYAAQMLKLQKQAAEK</sequence>
<proteinExistence type="predicted"/>
<accession>A0ABX5YIG8</accession>
<protein>
    <submittedName>
        <fullName evidence="3">Carbohydrate acetyl esterase/feruloyl esterase</fullName>
    </submittedName>
</protein>
<keyword evidence="4" id="KW-1185">Reference proteome</keyword>
<dbReference type="RefSeq" id="WP_002647573.1">
    <property type="nucleotide sequence ID" value="NZ_CP042910.1"/>
</dbReference>
<dbReference type="Proteomes" id="UP000322887">
    <property type="component" value="Chromosome"/>
</dbReference>
<dbReference type="SUPFAM" id="SSF52266">
    <property type="entry name" value="SGNH hydrolase"/>
    <property type="match status" value="1"/>
</dbReference>